<organism evidence="1 2">
    <name type="scientific">Coemansia aciculifera</name>
    <dbReference type="NCBI Taxonomy" id="417176"/>
    <lineage>
        <taxon>Eukaryota</taxon>
        <taxon>Fungi</taxon>
        <taxon>Fungi incertae sedis</taxon>
        <taxon>Zoopagomycota</taxon>
        <taxon>Kickxellomycotina</taxon>
        <taxon>Kickxellomycetes</taxon>
        <taxon>Kickxellales</taxon>
        <taxon>Kickxellaceae</taxon>
        <taxon>Coemansia</taxon>
    </lineage>
</organism>
<reference evidence="1" key="1">
    <citation type="submission" date="2022-07" db="EMBL/GenBank/DDBJ databases">
        <title>Phylogenomic reconstructions and comparative analyses of Kickxellomycotina fungi.</title>
        <authorList>
            <person name="Reynolds N.K."/>
            <person name="Stajich J.E."/>
            <person name="Barry K."/>
            <person name="Grigoriev I.V."/>
            <person name="Crous P."/>
            <person name="Smith M.E."/>
        </authorList>
    </citation>
    <scope>NUCLEOTIDE SEQUENCE</scope>
    <source>
        <strain evidence="1">CBS 190363</strain>
    </source>
</reference>
<dbReference type="Proteomes" id="UP001139981">
    <property type="component" value="Unassembled WGS sequence"/>
</dbReference>
<gene>
    <name evidence="1" type="primary">ELP1</name>
    <name evidence="1" type="ORF">IWW38_000326</name>
</gene>
<proteinExistence type="predicted"/>
<dbReference type="EMBL" id="JANBVB010000003">
    <property type="protein sequence ID" value="KAJ2900653.1"/>
    <property type="molecule type" value="Genomic_DNA"/>
</dbReference>
<comment type="caution">
    <text evidence="1">The sequence shown here is derived from an EMBL/GenBank/DDBJ whole genome shotgun (WGS) entry which is preliminary data.</text>
</comment>
<evidence type="ECO:0000313" key="2">
    <source>
        <dbReference type="Proteomes" id="UP001139981"/>
    </source>
</evidence>
<name>A0ACC1MAC4_9FUNG</name>
<protein>
    <submittedName>
        <fullName evidence="1">Elongator complex protein 1</fullName>
    </submittedName>
</protein>
<accession>A0ACC1MAC4</accession>
<evidence type="ECO:0000313" key="1">
    <source>
        <dbReference type="EMBL" id="KAJ2900653.1"/>
    </source>
</evidence>
<sequence length="1342" mass="146632">MRNLTILDVQAAALPETPSSQHTSEPAICVDVVNKTVYALVSDSDRSALLCSVQQDTPDKVQRVCTFPFLLVSGARVLASNMQFLMERESVFAALRSGDIFTVRIGSQGDSVEPELVGTVDPGIVACAWSPDEELLALVTGEARLLLMTQDYDVVDEFPLEQGQQGEEAHVALGWGKRETQYHGKAGKAAALGSSSEPEAQSKVANAATDDGEDDGQTRVSWRGDGAFLAVSFIAQSGARELRVFSREGRLHSIAEPIEALKHTLSWRPSGRLIAATEKLDHRHDVVFYERNGLRHGEFTLRKQTLRVLELAWNADSSVLAVTALVDTGGAAPEVCVELWTDRNYHWYLKQELRASAMPGGSLLRALWDAEDPMRLHIAGSQSYVAVRLHAAPDVAHVASEQSNAAAVVVDGAQLLYTPFRWSNVPPPMALHTVDASMPIAHVAFAGFGCGNEFAVLLADRRTVVLYECLYEPLQGNRPAELARVSIGTDIVAHQIAWPRRDTLVCLGFDAKRGSGDQQVVTAVDLGDLSSAEPSSDARVLRGSARAIRLVVAGRSDGGSLRPLVLLADAEGQVLEVTMGEAGSVDYAPLAQLPAGCVEVDAAVVTSETERDVVVVVGRTERNQLFANGNLLSSVCSSFYLRRDFLVLTTTTHFVRFVPVDADLLTVTVSEEEDEASKYDETRRRVERGSAIVLASPLGDSVVFQMPRGNIETVRPRALVLAAVRRALDARKYREALVTCRVNRIDMNLIFDHASDALMADWGEFVAQVNDPDLLNLFLSGLRNEDVTLSMYAGPKARNKTGESRPSAVVDNKSTRICRAIRPVIQALGDSRFMPSVLTTFMCETPPDVPAALQMLAPLSTDERDSALTYLLFLSDVEAVYKAALGLYDLPLALLVAQRSQRDPREYLAELGSLNALRSEEYRRFKIDAQLGRTELAVQHLCAAYFEACDGKSGVTTGVQGEQELWSEFSEYVDAQEMHCAAIRLLSGHRRFSDACVLLGKHQASRSEWSQAAASYLLGSAFTLAVGAFVKAKEWRSALAVASDAGFTTQAVYDTAVQASVVLADHHLFLDAATVLLEYTERDEDAVALLVKGAHWAEAVRTSLLRQRADLVETTVRPGLVEAHATLLEDIREIGSSFASKLERLREVRAMPLEVIAANGQPQVPQGEGDGNLDNIDVMSDTTSMASQFSTFSATITNASSHMTGSTARRVSKNRRKEERRKVRGKKGSIYEEAYLVDSLAKLVDRVRVHQRAVRGMNWALIKFAWLPMAAELQERFAELVAAVLESATFVFDEQRMQMQIGSSGLPEPVPVEVNEHGLASQPKHPKPVLPTYSWKIEAICN</sequence>
<keyword evidence="2" id="KW-1185">Reference proteome</keyword>